<protein>
    <submittedName>
        <fullName evidence="2">DUF116 domain-containing protein</fullName>
    </submittedName>
</protein>
<evidence type="ECO:0000256" key="1">
    <source>
        <dbReference type="SAM" id="Phobius"/>
    </source>
</evidence>
<name>A0ABU2CYY1_9EURY</name>
<keyword evidence="1" id="KW-0812">Transmembrane</keyword>
<gene>
    <name evidence="2" type="ORF">RG963_03910</name>
</gene>
<keyword evidence="1" id="KW-1133">Transmembrane helix</keyword>
<comment type="caution">
    <text evidence="2">The sequence shown here is derived from an EMBL/GenBank/DDBJ whole genome shotgun (WGS) entry which is preliminary data.</text>
</comment>
<dbReference type="InterPro" id="IPR002829">
    <property type="entry name" value="DUF116"/>
</dbReference>
<evidence type="ECO:0000313" key="3">
    <source>
        <dbReference type="Proteomes" id="UP001246244"/>
    </source>
</evidence>
<organism evidence="2 3">
    <name type="scientific">Methanosarcina baikalica</name>
    <dbReference type="NCBI Taxonomy" id="3073890"/>
    <lineage>
        <taxon>Archaea</taxon>
        <taxon>Methanobacteriati</taxon>
        <taxon>Methanobacteriota</taxon>
        <taxon>Stenosarchaea group</taxon>
        <taxon>Methanomicrobia</taxon>
        <taxon>Methanosarcinales</taxon>
        <taxon>Methanosarcinaceae</taxon>
        <taxon>Methanosarcina</taxon>
    </lineage>
</organism>
<keyword evidence="3" id="KW-1185">Reference proteome</keyword>
<dbReference type="EMBL" id="JAVKPK010000011">
    <property type="protein sequence ID" value="MDR7664945.1"/>
    <property type="molecule type" value="Genomic_DNA"/>
</dbReference>
<dbReference type="Proteomes" id="UP001246244">
    <property type="component" value="Unassembled WGS sequence"/>
</dbReference>
<proteinExistence type="predicted"/>
<dbReference type="PANTHER" id="PTHR43801:SF1">
    <property type="entry name" value="POLYPRENYL SYNTHETASE"/>
    <property type="match status" value="1"/>
</dbReference>
<dbReference type="RefSeq" id="WP_310574972.1">
    <property type="nucleotide sequence ID" value="NZ_JAVKPK010000011.1"/>
</dbReference>
<dbReference type="PIRSF" id="PIRSF006594">
    <property type="entry name" value="UCP006594"/>
    <property type="match status" value="1"/>
</dbReference>
<feature type="transmembrane region" description="Helical" evidence="1">
    <location>
        <begin position="56"/>
        <end position="77"/>
    </location>
</feature>
<feature type="transmembrane region" description="Helical" evidence="1">
    <location>
        <begin position="21"/>
        <end position="47"/>
    </location>
</feature>
<sequence length="230" mass="25940">MTVVSTPKLTWKKLSEKWSCVMYSFIGKALLFTTLFSVLISITALLISRISLKRKVWLAGFFSNVLDFFYLPIKYFFCKFSDPRILDKWVVSLKNIAHASDFSKTKNRIIVVPHCVRALDCPASSTILGIQCRDCGKCIVSQLKQDAKKYGYDLYITTGSSAIINILKNKPADGMLGIACDYEINKGMCALNGKKIVTYGVPLLNDGCYNTKVDYKKVIETIEHFNKNKV</sequence>
<keyword evidence="1" id="KW-0472">Membrane</keyword>
<evidence type="ECO:0000313" key="2">
    <source>
        <dbReference type="EMBL" id="MDR7664945.1"/>
    </source>
</evidence>
<dbReference type="PANTHER" id="PTHR43801">
    <property type="entry name" value="NUCLEOTIDE-BINDING PROTEIN-RELATED"/>
    <property type="match status" value="1"/>
</dbReference>
<accession>A0ABU2CYY1</accession>
<reference evidence="3" key="1">
    <citation type="submission" date="2023-07" db="EMBL/GenBank/DDBJ databases">
        <title>Whole-genome sequencing of a new Methanosarcina sp. Z-7115.</title>
        <authorList>
            <person name="Zhilina T.N."/>
            <person name="Merkel A.Y."/>
        </authorList>
    </citation>
    <scope>NUCLEOTIDE SEQUENCE [LARGE SCALE GENOMIC DNA]</scope>
    <source>
        <strain evidence="3">Z-7115</strain>
    </source>
</reference>
<dbReference type="Pfam" id="PF01976">
    <property type="entry name" value="DUF116"/>
    <property type="match status" value="1"/>
</dbReference>